<dbReference type="GO" id="GO:0008270">
    <property type="term" value="F:zinc ion binding"/>
    <property type="evidence" value="ECO:0007669"/>
    <property type="project" value="UniProtKB-KW"/>
</dbReference>
<dbReference type="InterPro" id="IPR057308">
    <property type="entry name" value="CHCR_PEP5_VPS11"/>
</dbReference>
<keyword evidence="3" id="KW-0863">Zinc-finger</keyword>
<dbReference type="InterPro" id="IPR016024">
    <property type="entry name" value="ARM-type_fold"/>
</dbReference>
<dbReference type="PANTHER" id="PTHR23323:SF24">
    <property type="entry name" value="VACUOLAR PROTEIN SORTING-ASSOCIATED PROTEIN 11 HOMOLOG"/>
    <property type="match status" value="1"/>
</dbReference>
<evidence type="ECO:0000256" key="1">
    <source>
        <dbReference type="ARBA" id="ARBA00004184"/>
    </source>
</evidence>
<dbReference type="Proteomes" id="UP000008312">
    <property type="component" value="Unassembled WGS sequence"/>
</dbReference>
<dbReference type="AlphaFoldDB" id="D8M628"/>
<dbReference type="GO" id="GO:0006904">
    <property type="term" value="P:vesicle docking involved in exocytosis"/>
    <property type="evidence" value="ECO:0007669"/>
    <property type="project" value="TreeGrafter"/>
</dbReference>
<dbReference type="GO" id="GO:0048284">
    <property type="term" value="P:organelle fusion"/>
    <property type="evidence" value="ECO:0007669"/>
    <property type="project" value="TreeGrafter"/>
</dbReference>
<sequence>MALSLAHSNNLSYSSIVEIHKLYGDYLYSQENYEEAIAEYIKTIGVFEPSYVIRRFLDAQRLPCLTTYLEALHNQGLANTQHTTLLINCYCKMHQRDKLKEFIYTDSREKRFDVATAIRVLTDCGWEKEALHLSRKYAYHHDYLRLLIEYERDFQTAVDYIHSLVFHDAEAMIQEFGRVLLDEVPQPTTQLCIELCTDYQQTSVSRFYSPEPEQELALSPLQSLRRSLQRSFNSKRATKSTLATAAPALLASLSGSALDPKFGNPSSYIHLFASHSDLLDIFLSDVVKRPQPCDASTWNALLELALRKEAEPSQPESQTASEVVVQRRSSVMSILTDPRAAYDEEEALILVQTYNSAEGQVYLYKKLGMYSLLLQHYLQHNDPRNCIAVCKTFGEQSNDLWLQLLTMLAQQSELNLALIREILDYIEKTNVVPLLTALQIVSQNDNIQLGMVKQFIIRHVRRRRGAVQTDREKISDIMTTNQHLKQEISAIMNDARLYQTNKCAHCNLPLELPIVRFVCGHSYHSGCLSSDSPGCSRCAYKFKPYLVLQPAPTEEEYLEAMEKEKDGLGVTADYFGKRMFTNMEKR</sequence>
<dbReference type="OrthoDB" id="26184at2759"/>
<dbReference type="SUPFAM" id="SSF57850">
    <property type="entry name" value="RING/U-box"/>
    <property type="match status" value="1"/>
</dbReference>
<proteinExistence type="predicted"/>
<evidence type="ECO:0000313" key="7">
    <source>
        <dbReference type="EMBL" id="CBK23627.2"/>
    </source>
</evidence>
<feature type="repeat" description="CHCR" evidence="6">
    <location>
        <begin position="40"/>
        <end position="189"/>
    </location>
</feature>
<dbReference type="InParanoid" id="D8M628"/>
<accession>D8M628</accession>
<dbReference type="GO" id="GO:0005768">
    <property type="term" value="C:endosome"/>
    <property type="evidence" value="ECO:0007669"/>
    <property type="project" value="TreeGrafter"/>
</dbReference>
<keyword evidence="8" id="KW-1185">Reference proteome</keyword>
<evidence type="ECO:0000313" key="8">
    <source>
        <dbReference type="Proteomes" id="UP000008312"/>
    </source>
</evidence>
<feature type="repeat" description="CHCR" evidence="6">
    <location>
        <begin position="246"/>
        <end position="417"/>
    </location>
</feature>
<evidence type="ECO:0000256" key="4">
    <source>
        <dbReference type="ARBA" id="ARBA00022833"/>
    </source>
</evidence>
<protein>
    <recommendedName>
        <fullName evidence="9">RING-type domain-containing protein</fullName>
    </recommendedName>
</protein>
<evidence type="ECO:0000256" key="5">
    <source>
        <dbReference type="ARBA" id="ARBA00023136"/>
    </source>
</evidence>
<keyword evidence="5" id="KW-0472">Membrane</keyword>
<dbReference type="EMBL" id="FN668661">
    <property type="protein sequence ID" value="CBK23627.2"/>
    <property type="molecule type" value="Genomic_DNA"/>
</dbReference>
<dbReference type="GO" id="GO:0030897">
    <property type="term" value="C:HOPS complex"/>
    <property type="evidence" value="ECO:0007669"/>
    <property type="project" value="TreeGrafter"/>
</dbReference>
<evidence type="ECO:0000256" key="6">
    <source>
        <dbReference type="PROSITE-ProRule" id="PRU01006"/>
    </source>
</evidence>
<dbReference type="GO" id="GO:0030674">
    <property type="term" value="F:protein-macromolecule adaptor activity"/>
    <property type="evidence" value="ECO:0007669"/>
    <property type="project" value="TreeGrafter"/>
</dbReference>
<organism evidence="7">
    <name type="scientific">Blastocystis hominis</name>
    <dbReference type="NCBI Taxonomy" id="12968"/>
    <lineage>
        <taxon>Eukaryota</taxon>
        <taxon>Sar</taxon>
        <taxon>Stramenopiles</taxon>
        <taxon>Bigyra</taxon>
        <taxon>Opalozoa</taxon>
        <taxon>Opalinata</taxon>
        <taxon>Blastocystidae</taxon>
        <taxon>Blastocystis</taxon>
    </lineage>
</organism>
<dbReference type="OMA" id="THYIPNI"/>
<dbReference type="InterPro" id="IPR000547">
    <property type="entry name" value="Clathrin_H-chain/VPS_repeat"/>
</dbReference>
<dbReference type="RefSeq" id="XP_012897675.1">
    <property type="nucleotide sequence ID" value="XM_013042221.1"/>
</dbReference>
<gene>
    <name evidence="7" type="ORF">GSBLH_T00003463001</name>
</gene>
<dbReference type="SUPFAM" id="SSF48371">
    <property type="entry name" value="ARM repeat"/>
    <property type="match status" value="1"/>
</dbReference>
<dbReference type="GeneID" id="24920560"/>
<reference evidence="7" key="1">
    <citation type="submission" date="2010-02" db="EMBL/GenBank/DDBJ databases">
        <title>Sequencing and annotation of the Blastocystis hominis genome.</title>
        <authorList>
            <person name="Wincker P."/>
        </authorList>
    </citation>
    <scope>NUCLEOTIDE SEQUENCE</scope>
    <source>
        <strain evidence="7">Singapore isolate B</strain>
    </source>
</reference>
<dbReference type="PROSITE" id="PS50236">
    <property type="entry name" value="CHCR"/>
    <property type="match status" value="2"/>
</dbReference>
<dbReference type="Pfam" id="PF23356">
    <property type="entry name" value="TPR_PEP5_VPS11"/>
    <property type="match status" value="2"/>
</dbReference>
<comment type="subcellular location">
    <subcellularLocation>
        <location evidence="1">Endomembrane system</location>
        <topology evidence="1">Peripheral membrane protein</topology>
    </subcellularLocation>
</comment>
<dbReference type="GO" id="GO:0007032">
    <property type="term" value="P:endosome organization"/>
    <property type="evidence" value="ECO:0007669"/>
    <property type="project" value="TreeGrafter"/>
</dbReference>
<keyword evidence="2" id="KW-0479">Metal-binding</keyword>
<evidence type="ECO:0000256" key="3">
    <source>
        <dbReference type="ARBA" id="ARBA00022771"/>
    </source>
</evidence>
<name>D8M628_BLAHO</name>
<dbReference type="GO" id="GO:0007033">
    <property type="term" value="P:vacuole organization"/>
    <property type="evidence" value="ECO:0007669"/>
    <property type="project" value="TreeGrafter"/>
</dbReference>
<dbReference type="GO" id="GO:0006886">
    <property type="term" value="P:intracellular protein transport"/>
    <property type="evidence" value="ECO:0007669"/>
    <property type="project" value="UniProtKB-UniRule"/>
</dbReference>
<evidence type="ECO:0008006" key="9">
    <source>
        <dbReference type="Google" id="ProtNLM"/>
    </source>
</evidence>
<dbReference type="PANTHER" id="PTHR23323">
    <property type="entry name" value="VACUOLAR PROTEIN SORTING-ASSOCIATED PROTEIN"/>
    <property type="match status" value="1"/>
</dbReference>
<keyword evidence="4" id="KW-0862">Zinc</keyword>
<evidence type="ECO:0000256" key="2">
    <source>
        <dbReference type="ARBA" id="ARBA00022723"/>
    </source>
</evidence>